<name>A0ACA9SCX6_9GLOM</name>
<protein>
    <submittedName>
        <fullName evidence="1">14043_t:CDS:1</fullName>
    </submittedName>
</protein>
<reference evidence="1" key="1">
    <citation type="submission" date="2021-06" db="EMBL/GenBank/DDBJ databases">
        <authorList>
            <person name="Kallberg Y."/>
            <person name="Tangrot J."/>
            <person name="Rosling A."/>
        </authorList>
    </citation>
    <scope>NUCLEOTIDE SEQUENCE</scope>
    <source>
        <strain evidence="1">MA461A</strain>
    </source>
</reference>
<accession>A0ACA9SCX6</accession>
<feature type="non-terminal residue" evidence="1">
    <location>
        <position position="171"/>
    </location>
</feature>
<evidence type="ECO:0000313" key="1">
    <source>
        <dbReference type="EMBL" id="CAG8832768.1"/>
    </source>
</evidence>
<feature type="non-terminal residue" evidence="1">
    <location>
        <position position="1"/>
    </location>
</feature>
<sequence length="171" mass="19257">EKSFSYLGPCIVFSLTKCPLLSLTIRFPFDVDNVDDESEADDANDDDADDESDVYDADNESDVSILWLVVSFKTVQTLPLAFIKRKIDMRNHFSERECAPSSATCGGAEPTLTKAQSIRGPGKKPPFFLYNRPTLPSFGEAFLLEYELPAKLLVHYLYLTTFCKIYDGYLL</sequence>
<proteinExistence type="predicted"/>
<evidence type="ECO:0000313" key="2">
    <source>
        <dbReference type="Proteomes" id="UP000789920"/>
    </source>
</evidence>
<dbReference type="EMBL" id="CAJVQC010104657">
    <property type="protein sequence ID" value="CAG8832768.1"/>
    <property type="molecule type" value="Genomic_DNA"/>
</dbReference>
<organism evidence="1 2">
    <name type="scientific">Racocetra persica</name>
    <dbReference type="NCBI Taxonomy" id="160502"/>
    <lineage>
        <taxon>Eukaryota</taxon>
        <taxon>Fungi</taxon>
        <taxon>Fungi incertae sedis</taxon>
        <taxon>Mucoromycota</taxon>
        <taxon>Glomeromycotina</taxon>
        <taxon>Glomeromycetes</taxon>
        <taxon>Diversisporales</taxon>
        <taxon>Gigasporaceae</taxon>
        <taxon>Racocetra</taxon>
    </lineage>
</organism>
<comment type="caution">
    <text evidence="1">The sequence shown here is derived from an EMBL/GenBank/DDBJ whole genome shotgun (WGS) entry which is preliminary data.</text>
</comment>
<gene>
    <name evidence="1" type="ORF">RPERSI_LOCUS28581</name>
</gene>
<dbReference type="Proteomes" id="UP000789920">
    <property type="component" value="Unassembled WGS sequence"/>
</dbReference>
<keyword evidence="2" id="KW-1185">Reference proteome</keyword>